<feature type="domain" description="MULE transposase" evidence="2">
    <location>
        <begin position="25"/>
        <end position="78"/>
    </location>
</feature>
<protein>
    <recommendedName>
        <fullName evidence="2">MULE transposase domain-containing protein</fullName>
    </recommendedName>
</protein>
<dbReference type="InterPro" id="IPR018289">
    <property type="entry name" value="MULE_transposase_dom"/>
</dbReference>
<keyword evidence="1" id="KW-0812">Transmembrane</keyword>
<dbReference type="Proteomes" id="UP000075243">
    <property type="component" value="Unassembled WGS sequence"/>
</dbReference>
<dbReference type="PANTHER" id="PTHR31973">
    <property type="entry name" value="POLYPROTEIN, PUTATIVE-RELATED"/>
    <property type="match status" value="1"/>
</dbReference>
<keyword evidence="1" id="KW-1133">Transmembrane helix</keyword>
<evidence type="ECO:0000259" key="2">
    <source>
        <dbReference type="Pfam" id="PF10551"/>
    </source>
</evidence>
<dbReference type="EMBL" id="KQ485363">
    <property type="protein sequence ID" value="KYP32278.1"/>
    <property type="molecule type" value="Genomic_DNA"/>
</dbReference>
<organism evidence="3 4">
    <name type="scientific">Cajanus cajan</name>
    <name type="common">Pigeon pea</name>
    <name type="synonym">Cajanus indicus</name>
    <dbReference type="NCBI Taxonomy" id="3821"/>
    <lineage>
        <taxon>Eukaryota</taxon>
        <taxon>Viridiplantae</taxon>
        <taxon>Streptophyta</taxon>
        <taxon>Embryophyta</taxon>
        <taxon>Tracheophyta</taxon>
        <taxon>Spermatophyta</taxon>
        <taxon>Magnoliopsida</taxon>
        <taxon>eudicotyledons</taxon>
        <taxon>Gunneridae</taxon>
        <taxon>Pentapetalae</taxon>
        <taxon>rosids</taxon>
        <taxon>fabids</taxon>
        <taxon>Fabales</taxon>
        <taxon>Fabaceae</taxon>
        <taxon>Papilionoideae</taxon>
        <taxon>50 kb inversion clade</taxon>
        <taxon>NPAAA clade</taxon>
        <taxon>indigoferoid/millettioid clade</taxon>
        <taxon>Phaseoleae</taxon>
        <taxon>Cajanus</taxon>
    </lineage>
</organism>
<reference evidence="3" key="1">
    <citation type="journal article" date="2012" name="Nat. Biotechnol.">
        <title>Draft genome sequence of pigeonpea (Cajanus cajan), an orphan legume crop of resource-poor farmers.</title>
        <authorList>
            <person name="Varshney R.K."/>
            <person name="Chen W."/>
            <person name="Li Y."/>
            <person name="Bharti A.K."/>
            <person name="Saxena R.K."/>
            <person name="Schlueter J.A."/>
            <person name="Donoghue M.T."/>
            <person name="Azam S."/>
            <person name="Fan G."/>
            <person name="Whaley A.M."/>
            <person name="Farmer A.D."/>
            <person name="Sheridan J."/>
            <person name="Iwata A."/>
            <person name="Tuteja R."/>
            <person name="Penmetsa R.V."/>
            <person name="Wu W."/>
            <person name="Upadhyaya H.D."/>
            <person name="Yang S.P."/>
            <person name="Shah T."/>
            <person name="Saxena K.B."/>
            <person name="Michael T."/>
            <person name="McCombie W.R."/>
            <person name="Yang B."/>
            <person name="Zhang G."/>
            <person name="Yang H."/>
            <person name="Wang J."/>
            <person name="Spillane C."/>
            <person name="Cook D.R."/>
            <person name="May G.D."/>
            <person name="Xu X."/>
            <person name="Jackson S.A."/>
        </authorList>
    </citation>
    <scope>NUCLEOTIDE SEQUENCE [LARGE SCALE GENOMIC DNA]</scope>
</reference>
<feature type="transmembrane region" description="Helical" evidence="1">
    <location>
        <begin position="53"/>
        <end position="73"/>
    </location>
</feature>
<dbReference type="Gramene" id="C.cajan_44533.t">
    <property type="protein sequence ID" value="C.cajan_44533.t.cds1"/>
    <property type="gene ID" value="C.cajan_44533"/>
</dbReference>
<accession>A0A151QPQ1</accession>
<evidence type="ECO:0000313" key="3">
    <source>
        <dbReference type="EMBL" id="KYP32278.1"/>
    </source>
</evidence>
<keyword evidence="1" id="KW-0472">Membrane</keyword>
<dbReference type="AlphaFoldDB" id="A0A151QPQ1"/>
<dbReference type="PANTHER" id="PTHR31973:SF195">
    <property type="entry name" value="MUDR FAMILY TRANSPOSASE"/>
    <property type="match status" value="1"/>
</dbReference>
<gene>
    <name evidence="3" type="ORF">KK1_047080</name>
</gene>
<evidence type="ECO:0000256" key="1">
    <source>
        <dbReference type="SAM" id="Phobius"/>
    </source>
</evidence>
<keyword evidence="4" id="KW-1185">Reference proteome</keyword>
<feature type="non-terminal residue" evidence="3">
    <location>
        <position position="1"/>
    </location>
</feature>
<sequence>NKDKTHHLFWTFKVCIDGCTYYKFIIQVDGTFLYGRYGGTLLVAVARYGDNHIFLIVFAFIEGETTNVLYFFLKNQKKACHIIR</sequence>
<dbReference type="Pfam" id="PF10551">
    <property type="entry name" value="MULE"/>
    <property type="match status" value="1"/>
</dbReference>
<proteinExistence type="predicted"/>
<evidence type="ECO:0000313" key="4">
    <source>
        <dbReference type="Proteomes" id="UP000075243"/>
    </source>
</evidence>
<name>A0A151QPQ1_CAJCA</name>